<organism evidence="1 2">
    <name type="scientific">Bacteroides faecichinchillae</name>
    <dbReference type="NCBI Taxonomy" id="871325"/>
    <lineage>
        <taxon>Bacteria</taxon>
        <taxon>Pseudomonadati</taxon>
        <taxon>Bacteroidota</taxon>
        <taxon>Bacteroidia</taxon>
        <taxon>Bacteroidales</taxon>
        <taxon>Bacteroidaceae</taxon>
        <taxon>Bacteroides</taxon>
    </lineage>
</organism>
<reference evidence="1 2" key="1">
    <citation type="submission" date="2016-11" db="EMBL/GenBank/DDBJ databases">
        <authorList>
            <person name="Jaros S."/>
            <person name="Januszkiewicz K."/>
            <person name="Wedrychowicz H."/>
        </authorList>
    </citation>
    <scope>NUCLEOTIDE SEQUENCE [LARGE SCALE GENOMIC DNA]</scope>
    <source>
        <strain evidence="1 2">DSM 26883</strain>
    </source>
</reference>
<evidence type="ECO:0000313" key="2">
    <source>
        <dbReference type="Proteomes" id="UP000184436"/>
    </source>
</evidence>
<evidence type="ECO:0000313" key="1">
    <source>
        <dbReference type="EMBL" id="SHF88291.1"/>
    </source>
</evidence>
<sequence length="45" mass="5449">MRKSKEEILSILCITDGSYRVMKSRARKRFNIEDDDWEAFLQKLK</sequence>
<dbReference type="AlphaFoldDB" id="A0A1M5FB54"/>
<accession>A0A1M5FB54</accession>
<name>A0A1M5FB54_9BACE</name>
<proteinExistence type="predicted"/>
<protein>
    <submittedName>
        <fullName evidence="1">Uncharacterized protein</fullName>
    </submittedName>
</protein>
<dbReference type="EMBL" id="FQVD01000042">
    <property type="protein sequence ID" value="SHF88291.1"/>
    <property type="molecule type" value="Genomic_DNA"/>
</dbReference>
<keyword evidence="2" id="KW-1185">Reference proteome</keyword>
<gene>
    <name evidence="1" type="ORF">SAMN05444349_14223</name>
</gene>
<dbReference type="Proteomes" id="UP000184436">
    <property type="component" value="Unassembled WGS sequence"/>
</dbReference>